<evidence type="ECO:0000256" key="1">
    <source>
        <dbReference type="SAM" id="MobiDB-lite"/>
    </source>
</evidence>
<dbReference type="VEuPathDB" id="FungiDB:CLCR_02176"/>
<dbReference type="EMBL" id="LGRB01000015">
    <property type="protein sequence ID" value="OCT46844.1"/>
    <property type="molecule type" value="Genomic_DNA"/>
</dbReference>
<dbReference type="Proteomes" id="UP000094526">
    <property type="component" value="Unassembled WGS sequence"/>
</dbReference>
<keyword evidence="3" id="KW-1185">Reference proteome</keyword>
<evidence type="ECO:0000313" key="2">
    <source>
        <dbReference type="EMBL" id="OCT46844.1"/>
    </source>
</evidence>
<dbReference type="OrthoDB" id="5377009at2759"/>
<gene>
    <name evidence="2" type="ORF">CLCR_02176</name>
</gene>
<accession>A0A1C1CE87</accession>
<name>A0A1C1CE87_9EURO</name>
<sequence>MSRRARHSSSPLYGSVRSGQGYQRRPSFSHGYSDWGRSSRQAQAPVPERDSPPQSCLSSISSRASMFINYIQSKSVVVVTKKIDSALGKVGAMEEVETKVGIL</sequence>
<feature type="region of interest" description="Disordered" evidence="1">
    <location>
        <begin position="1"/>
        <end position="57"/>
    </location>
</feature>
<feature type="compositionally biased region" description="Polar residues" evidence="1">
    <location>
        <begin position="8"/>
        <end position="21"/>
    </location>
</feature>
<reference evidence="3" key="1">
    <citation type="submission" date="2015-07" db="EMBL/GenBank/DDBJ databases">
        <authorList>
            <person name="Teixeira M.M."/>
            <person name="Souza R.C."/>
            <person name="Almeida L.G."/>
            <person name="Vicente V.A."/>
            <person name="de Hoog S."/>
            <person name="Bocca A.L."/>
            <person name="de Almeida S.R."/>
            <person name="Vasconcelos A.T."/>
            <person name="Felipe M.S."/>
        </authorList>
    </citation>
    <scope>NUCLEOTIDE SEQUENCE [LARGE SCALE GENOMIC DNA]</scope>
    <source>
        <strain evidence="3">KSF</strain>
    </source>
</reference>
<evidence type="ECO:0000313" key="3">
    <source>
        <dbReference type="Proteomes" id="UP000094526"/>
    </source>
</evidence>
<organism evidence="2 3">
    <name type="scientific">Cladophialophora carrionii</name>
    <dbReference type="NCBI Taxonomy" id="86049"/>
    <lineage>
        <taxon>Eukaryota</taxon>
        <taxon>Fungi</taxon>
        <taxon>Dikarya</taxon>
        <taxon>Ascomycota</taxon>
        <taxon>Pezizomycotina</taxon>
        <taxon>Eurotiomycetes</taxon>
        <taxon>Chaetothyriomycetidae</taxon>
        <taxon>Chaetothyriales</taxon>
        <taxon>Herpotrichiellaceae</taxon>
        <taxon>Cladophialophora</taxon>
    </lineage>
</organism>
<comment type="caution">
    <text evidence="2">The sequence shown here is derived from an EMBL/GenBank/DDBJ whole genome shotgun (WGS) entry which is preliminary data.</text>
</comment>
<dbReference type="AlphaFoldDB" id="A0A1C1CE87"/>
<proteinExistence type="predicted"/>
<protein>
    <submittedName>
        <fullName evidence="2">Uncharacterized protein</fullName>
    </submittedName>
</protein>